<protein>
    <recommendedName>
        <fullName evidence="3">Peptidase C39-like domain-containing protein</fullName>
    </recommendedName>
</protein>
<dbReference type="STRING" id="476652.DEAC_c00500"/>
<dbReference type="AlphaFoldDB" id="A0A0J1ISM3"/>
<dbReference type="RefSeq" id="WP_047808046.1">
    <property type="nucleotide sequence ID" value="NZ_LDZY01000001.1"/>
</dbReference>
<evidence type="ECO:0000313" key="1">
    <source>
        <dbReference type="EMBL" id="KLU67656.1"/>
    </source>
</evidence>
<comment type="caution">
    <text evidence="1">The sequence shown here is derived from an EMBL/GenBank/DDBJ whole genome shotgun (WGS) entry which is preliminary data.</text>
</comment>
<dbReference type="Proteomes" id="UP000036356">
    <property type="component" value="Unassembled WGS sequence"/>
</dbReference>
<name>A0A0J1ISM3_9FIRM</name>
<reference evidence="1 2" key="1">
    <citation type="submission" date="2015-06" db="EMBL/GenBank/DDBJ databases">
        <title>Draft genome of the moderately acidophilic sulfate reducer Candidatus Desulfosporosinus acididurans strain M1.</title>
        <authorList>
            <person name="Poehlein A."/>
            <person name="Petzsch P."/>
            <person name="Johnson B.D."/>
            <person name="Schloemann M."/>
            <person name="Daniel R."/>
            <person name="Muehling M."/>
        </authorList>
    </citation>
    <scope>NUCLEOTIDE SEQUENCE [LARGE SCALE GENOMIC DNA]</scope>
    <source>
        <strain evidence="1 2">M1</strain>
    </source>
</reference>
<evidence type="ECO:0008006" key="3">
    <source>
        <dbReference type="Google" id="ProtNLM"/>
    </source>
</evidence>
<dbReference type="EMBL" id="LDZY01000001">
    <property type="protein sequence ID" value="KLU67656.1"/>
    <property type="molecule type" value="Genomic_DNA"/>
</dbReference>
<keyword evidence="2" id="KW-1185">Reference proteome</keyword>
<dbReference type="PATRIC" id="fig|476652.3.peg.53"/>
<accession>A0A0J1ISM3</accession>
<proteinExistence type="predicted"/>
<evidence type="ECO:0000313" key="2">
    <source>
        <dbReference type="Proteomes" id="UP000036356"/>
    </source>
</evidence>
<gene>
    <name evidence="1" type="ORF">DEAC_c00500</name>
</gene>
<sequence length="215" mass="25053">MINRSIANENIFKIQEEDTQNSFYGCNQEWYTTMWQRRAGCGPTVATNIVYYLNCTRKSSISDKRLWTKRKALLLMEEVYQYVKPTMRGIPTTKLFGDDVLKYAEAMKRTIQLEILDVPKGRKSRPLFQQLLMFLDQALGNDRPVAFLNLDNGEEKRLDSWHWVTIISMVYAEEDSRATIRILDDGYIKEIDLGQWFQTTALGGGFVSFDYVDEN</sequence>
<organism evidence="1 2">
    <name type="scientific">Desulfosporosinus acididurans</name>
    <dbReference type="NCBI Taxonomy" id="476652"/>
    <lineage>
        <taxon>Bacteria</taxon>
        <taxon>Bacillati</taxon>
        <taxon>Bacillota</taxon>
        <taxon>Clostridia</taxon>
        <taxon>Eubacteriales</taxon>
        <taxon>Desulfitobacteriaceae</taxon>
        <taxon>Desulfosporosinus</taxon>
    </lineage>
</organism>